<dbReference type="AlphaFoldDB" id="A0A2N1J1U8"/>
<name>A0A2N1J1U8_9BACT</name>
<organism evidence="3 4">
    <name type="scientific">Malaciobacter halophilus</name>
    <dbReference type="NCBI Taxonomy" id="197482"/>
    <lineage>
        <taxon>Bacteria</taxon>
        <taxon>Pseudomonadati</taxon>
        <taxon>Campylobacterota</taxon>
        <taxon>Epsilonproteobacteria</taxon>
        <taxon>Campylobacterales</taxon>
        <taxon>Arcobacteraceae</taxon>
        <taxon>Malaciobacter</taxon>
    </lineage>
</organism>
<comment type="caution">
    <text evidence="3">The sequence shown here is derived from an EMBL/GenBank/DDBJ whole genome shotgun (WGS) entry which is preliminary data.</text>
</comment>
<feature type="signal peptide" evidence="1">
    <location>
        <begin position="1"/>
        <end position="17"/>
    </location>
</feature>
<reference evidence="3 4" key="1">
    <citation type="submission" date="2017-09" db="EMBL/GenBank/DDBJ databases">
        <title>Genomics of the genus Arcobacter.</title>
        <authorList>
            <person name="Perez-Cataluna A."/>
            <person name="Figueras M.J."/>
            <person name="Salas-Masso N."/>
        </authorList>
    </citation>
    <scope>NUCLEOTIDE SEQUENCE [LARGE SCALE GENOMIC DNA]</scope>
    <source>
        <strain evidence="3 4">DSM 18005</strain>
    </source>
</reference>
<dbReference type="KEGG" id="ahs:AHALO_0218"/>
<feature type="chain" id="PRO_5014748411" description="Lcl C-terminal domain-containing protein" evidence="1">
    <location>
        <begin position="18"/>
        <end position="142"/>
    </location>
</feature>
<accession>A0A2N1J1U8</accession>
<feature type="domain" description="Lcl C-terminal" evidence="2">
    <location>
        <begin position="26"/>
        <end position="139"/>
    </location>
</feature>
<keyword evidence="4" id="KW-1185">Reference proteome</keyword>
<evidence type="ECO:0000313" key="3">
    <source>
        <dbReference type="EMBL" id="PKI80474.1"/>
    </source>
</evidence>
<dbReference type="EMBL" id="NXIF01000034">
    <property type="protein sequence ID" value="PKI80474.1"/>
    <property type="molecule type" value="Genomic_DNA"/>
</dbReference>
<protein>
    <recommendedName>
        <fullName evidence="2">Lcl C-terminal domain-containing protein</fullName>
    </recommendedName>
</protein>
<dbReference type="OrthoDB" id="9793251at2"/>
<keyword evidence="1" id="KW-0732">Signal</keyword>
<proteinExistence type="predicted"/>
<sequence length="142" mass="17203">MKLLVFLLIASSLFASSFERNHRLNVVVDKKNHLMWQDDISVIKVKKTHEQVPIYCQNLRHAGFSNWRVPNIEEYKLIVDKKNELNYINRAFKYNVPDGYWANKAHWRTLWYYADYMHFISGTAYFDSRHKKKYIRCVRDIK</sequence>
<dbReference type="Proteomes" id="UP000233248">
    <property type="component" value="Unassembled WGS sequence"/>
</dbReference>
<dbReference type="RefSeq" id="WP_101185147.1">
    <property type="nucleotide sequence ID" value="NZ_CP031218.1"/>
</dbReference>
<evidence type="ECO:0000313" key="4">
    <source>
        <dbReference type="Proteomes" id="UP000233248"/>
    </source>
</evidence>
<gene>
    <name evidence="3" type="ORF">CP960_09315</name>
</gene>
<dbReference type="Pfam" id="PF07603">
    <property type="entry name" value="Lcl_C"/>
    <property type="match status" value="1"/>
</dbReference>
<evidence type="ECO:0000256" key="1">
    <source>
        <dbReference type="SAM" id="SignalP"/>
    </source>
</evidence>
<evidence type="ECO:0000259" key="2">
    <source>
        <dbReference type="Pfam" id="PF07603"/>
    </source>
</evidence>
<dbReference type="InterPro" id="IPR011460">
    <property type="entry name" value="Lcl_C"/>
</dbReference>